<reference evidence="7" key="1">
    <citation type="submission" date="2007-12" db="EMBL/GenBank/DDBJ databases">
        <title>Annotation of Entamoeba dispar SAW760.</title>
        <authorList>
            <person name="Lorenzi H."/>
            <person name="Inman J."/>
            <person name="Schobel S."/>
            <person name="Amedeo P."/>
            <person name="Caler E."/>
        </authorList>
    </citation>
    <scope>NUCLEOTIDE SEQUENCE [LARGE SCALE GENOMIC DNA]</scope>
    <source>
        <strain evidence="7">ATCC PRA-260 / SAW760</strain>
    </source>
</reference>
<keyword evidence="3 4" id="KW-0472">Membrane</keyword>
<dbReference type="Pfam" id="PF00664">
    <property type="entry name" value="ABC_membrane"/>
    <property type="match status" value="1"/>
</dbReference>
<dbReference type="RefSeq" id="XP_001741466.1">
    <property type="nucleotide sequence ID" value="XM_001741414.1"/>
</dbReference>
<dbReference type="EMBL" id="DS550827">
    <property type="protein sequence ID" value="EDR22078.1"/>
    <property type="molecule type" value="Genomic_DNA"/>
</dbReference>
<accession>B0ETR8</accession>
<organism evidence="7">
    <name type="scientific">Entamoeba dispar (strain ATCC PRA-260 / SAW760)</name>
    <dbReference type="NCBI Taxonomy" id="370354"/>
    <lineage>
        <taxon>Eukaryota</taxon>
        <taxon>Amoebozoa</taxon>
        <taxon>Evosea</taxon>
        <taxon>Archamoebae</taxon>
        <taxon>Mastigamoebida</taxon>
        <taxon>Entamoebidae</taxon>
        <taxon>Entamoeba</taxon>
    </lineage>
</organism>
<dbReference type="VEuPathDB" id="AmoebaDB:EDI_146400"/>
<dbReference type="GO" id="GO:0005524">
    <property type="term" value="F:ATP binding"/>
    <property type="evidence" value="ECO:0007669"/>
    <property type="project" value="InterPro"/>
</dbReference>
<dbReference type="AlphaFoldDB" id="B0ETR8"/>
<keyword evidence="1 4" id="KW-0812">Transmembrane</keyword>
<dbReference type="Proteomes" id="UP000008076">
    <property type="component" value="Unassembled WGS sequence"/>
</dbReference>
<evidence type="ECO:0000256" key="4">
    <source>
        <dbReference type="SAM" id="Phobius"/>
    </source>
</evidence>
<keyword evidence="7" id="KW-1185">Reference proteome</keyword>
<protein>
    <recommendedName>
        <fullName evidence="5">ABC transmembrane type-1 domain-containing protein</fullName>
    </recommendedName>
</protein>
<dbReference type="Gene3D" id="1.20.1560.10">
    <property type="entry name" value="ABC transporter type 1, transmembrane domain"/>
    <property type="match status" value="1"/>
</dbReference>
<dbReference type="KEGG" id="edi:EDI_146400"/>
<feature type="transmembrane region" description="Helical" evidence="4">
    <location>
        <begin position="21"/>
        <end position="39"/>
    </location>
</feature>
<sequence>MCEDIFIDYIKNLQDGNGPKFGMIFQIFSIAITGYIPEFIKSCDLTLVLIVAVPLSYFFQRFQMKMNILIKSKDNYVLFFVHTHLEFCIYKYQLIKYLQQLVEYRYDCQSTVGECFNRCNVNIKFKDVQFLGHQNIGNQLVFN</sequence>
<feature type="domain" description="ABC transmembrane type-1" evidence="5">
    <location>
        <begin position="7"/>
        <end position="73"/>
    </location>
</feature>
<proteinExistence type="predicted"/>
<evidence type="ECO:0000256" key="2">
    <source>
        <dbReference type="ARBA" id="ARBA00022989"/>
    </source>
</evidence>
<dbReference type="OrthoDB" id="6500128at2759"/>
<evidence type="ECO:0000313" key="7">
    <source>
        <dbReference type="Proteomes" id="UP000008076"/>
    </source>
</evidence>
<dbReference type="GeneID" id="5886558"/>
<evidence type="ECO:0000256" key="1">
    <source>
        <dbReference type="ARBA" id="ARBA00022692"/>
    </source>
</evidence>
<evidence type="ECO:0000259" key="5">
    <source>
        <dbReference type="Pfam" id="PF00664"/>
    </source>
</evidence>
<dbReference type="InterPro" id="IPR036640">
    <property type="entry name" value="ABC1_TM_sf"/>
</dbReference>
<keyword evidence="2 4" id="KW-1133">Transmembrane helix</keyword>
<dbReference type="GO" id="GO:0140359">
    <property type="term" value="F:ABC-type transporter activity"/>
    <property type="evidence" value="ECO:0007669"/>
    <property type="project" value="InterPro"/>
</dbReference>
<dbReference type="GO" id="GO:0016020">
    <property type="term" value="C:membrane"/>
    <property type="evidence" value="ECO:0007669"/>
    <property type="project" value="InterPro"/>
</dbReference>
<dbReference type="InterPro" id="IPR011527">
    <property type="entry name" value="ABC1_TM_dom"/>
</dbReference>
<evidence type="ECO:0000313" key="6">
    <source>
        <dbReference type="EMBL" id="EDR22078.1"/>
    </source>
</evidence>
<gene>
    <name evidence="6" type="ORF">EDI_146400</name>
</gene>
<name>B0ETR8_ENTDS</name>
<feature type="transmembrane region" description="Helical" evidence="4">
    <location>
        <begin position="45"/>
        <end position="62"/>
    </location>
</feature>
<evidence type="ECO:0000256" key="3">
    <source>
        <dbReference type="ARBA" id="ARBA00023136"/>
    </source>
</evidence>